<evidence type="ECO:0000256" key="3">
    <source>
        <dbReference type="ARBA" id="ARBA00012848"/>
    </source>
</evidence>
<evidence type="ECO:0000256" key="4">
    <source>
        <dbReference type="ARBA" id="ARBA00023002"/>
    </source>
</evidence>
<evidence type="ECO:0000313" key="11">
    <source>
        <dbReference type="Proteomes" id="UP000051445"/>
    </source>
</evidence>
<dbReference type="GO" id="GO:0008206">
    <property type="term" value="P:bile acid metabolic process"/>
    <property type="evidence" value="ECO:0007669"/>
    <property type="project" value="UniProtKB-ARBA"/>
</dbReference>
<comment type="similarity">
    <text evidence="2 9">Belongs to the short-chain dehydrogenases/reductases (SDR) family.</text>
</comment>
<dbReference type="AlphaFoldDB" id="A0A0R1P8V8"/>
<evidence type="ECO:0000256" key="1">
    <source>
        <dbReference type="ARBA" id="ARBA00003200"/>
    </source>
</evidence>
<feature type="binding site" evidence="8">
    <location>
        <position position="97"/>
    </location>
    <ligand>
        <name>NAD(+)</name>
        <dbReference type="ChEBI" id="CHEBI:57540"/>
    </ligand>
</feature>
<dbReference type="NCBIfam" id="TIGR02415">
    <property type="entry name" value="23BDH"/>
    <property type="match status" value="1"/>
</dbReference>
<dbReference type="PRINTS" id="PR00081">
    <property type="entry name" value="GDHRDH"/>
</dbReference>
<evidence type="ECO:0000256" key="6">
    <source>
        <dbReference type="ARBA" id="ARBA00047315"/>
    </source>
</evidence>
<dbReference type="FunFam" id="3.40.50.720:FF:000084">
    <property type="entry name" value="Short-chain dehydrogenase reductase"/>
    <property type="match status" value="1"/>
</dbReference>
<dbReference type="PANTHER" id="PTHR42879">
    <property type="entry name" value="3-OXOACYL-(ACYL-CARRIER-PROTEIN) REDUCTASE"/>
    <property type="match status" value="1"/>
</dbReference>
<feature type="binding site" evidence="8">
    <location>
        <position position="44"/>
    </location>
    <ligand>
        <name>NAD(+)</name>
        <dbReference type="ChEBI" id="CHEBI:57540"/>
    </ligand>
</feature>
<accession>A0A0R1P8V8</accession>
<keyword evidence="11" id="KW-1185">Reference proteome</keyword>
<dbReference type="EMBL" id="AZER01000025">
    <property type="protein sequence ID" value="KRL25994.1"/>
    <property type="molecule type" value="Genomic_DNA"/>
</dbReference>
<dbReference type="InterPro" id="IPR050259">
    <property type="entry name" value="SDR"/>
</dbReference>
<feature type="binding site" evidence="8">
    <location>
        <position position="166"/>
    </location>
    <ligand>
        <name>NAD(+)</name>
        <dbReference type="ChEBI" id="CHEBI:57540"/>
    </ligand>
</feature>
<sequence>MYFGKEAFAMREQRVAVVTGAGQGIGEAIVRQLSADGYDVVVADLNGENANKVADDLNKTGHNAVAVEGNVANKADHEKFVQAAVEHFGRLDTYVNNAGIMIVKPVMDINEDDLEKIYKVNVFGDVWGIQAAVTQFKKQNDGDKVRKIINASSVAGHFGDALMAAYGSTKFAVRGLTQVAAQEFGKQHITVNAYCPGIVDTPMWKQIDSDMVKLMGGQPGDYWKKFSSSISVGKPETPQEVADFVSYLASPKADYMNGQAVQIDGGMRMI</sequence>
<evidence type="ECO:0000256" key="9">
    <source>
        <dbReference type="RuleBase" id="RU000363"/>
    </source>
</evidence>
<dbReference type="Proteomes" id="UP000051445">
    <property type="component" value="Unassembled WGS sequence"/>
</dbReference>
<evidence type="ECO:0000256" key="8">
    <source>
        <dbReference type="PIRSR" id="PIRSR614007-2"/>
    </source>
</evidence>
<name>A0A0R1P8V8_9LACO</name>
<dbReference type="InterPro" id="IPR020904">
    <property type="entry name" value="Sc_DH/Rdtase_CS"/>
</dbReference>
<comment type="catalytic activity">
    <reaction evidence="6">
        <text>(S)-acetoin + NAD(+) = diacetyl + NADH + H(+)</text>
        <dbReference type="Rhea" id="RHEA:27286"/>
        <dbReference type="ChEBI" id="CHEBI:15378"/>
        <dbReference type="ChEBI" id="CHEBI:15687"/>
        <dbReference type="ChEBI" id="CHEBI:16583"/>
        <dbReference type="ChEBI" id="CHEBI:57540"/>
        <dbReference type="ChEBI" id="CHEBI:57945"/>
        <dbReference type="EC" id="1.1.1.304"/>
    </reaction>
</comment>
<keyword evidence="4" id="KW-0560">Oxidoreductase</keyword>
<dbReference type="SUPFAM" id="SSF51735">
    <property type="entry name" value="NAD(P)-binding Rossmann-fold domains"/>
    <property type="match status" value="1"/>
</dbReference>
<reference evidence="10 11" key="1">
    <citation type="journal article" date="2015" name="Genome Announc.">
        <title>Expanding the biotechnology potential of lactobacilli through comparative genomics of 213 strains and associated genera.</title>
        <authorList>
            <person name="Sun Z."/>
            <person name="Harris H.M."/>
            <person name="McCann A."/>
            <person name="Guo C."/>
            <person name="Argimon S."/>
            <person name="Zhang W."/>
            <person name="Yang X."/>
            <person name="Jeffery I.B."/>
            <person name="Cooney J.C."/>
            <person name="Kagawa T.F."/>
            <person name="Liu W."/>
            <person name="Song Y."/>
            <person name="Salvetti E."/>
            <person name="Wrobel A."/>
            <person name="Rasinkangas P."/>
            <person name="Parkhill J."/>
            <person name="Rea M.C."/>
            <person name="O'Sullivan O."/>
            <person name="Ritari J."/>
            <person name="Douillard F.P."/>
            <person name="Paul Ross R."/>
            <person name="Yang R."/>
            <person name="Briner A.E."/>
            <person name="Felis G.E."/>
            <person name="de Vos W.M."/>
            <person name="Barrangou R."/>
            <person name="Klaenhammer T.R."/>
            <person name="Caufield P.W."/>
            <person name="Cui Y."/>
            <person name="Zhang H."/>
            <person name="O'Toole P.W."/>
        </authorList>
    </citation>
    <scope>NUCLEOTIDE SEQUENCE [LARGE SCALE GENOMIC DNA]</scope>
    <source>
        <strain evidence="10 11">DSM 13145</strain>
    </source>
</reference>
<dbReference type="GO" id="GO:0052588">
    <property type="term" value="F:diacetyl reductase ((S)-acetoin forming) (NAD+) activity"/>
    <property type="evidence" value="ECO:0007669"/>
    <property type="project" value="UniProtKB-EC"/>
</dbReference>
<keyword evidence="5 8" id="KW-0520">NAD</keyword>
<dbReference type="InterPro" id="IPR014007">
    <property type="entry name" value="23BDH"/>
</dbReference>
<proteinExistence type="inferred from homology"/>
<feature type="active site" description="Proton acceptor" evidence="7">
    <location>
        <position position="166"/>
    </location>
</feature>
<evidence type="ECO:0000313" key="10">
    <source>
        <dbReference type="EMBL" id="KRL25994.1"/>
    </source>
</evidence>
<dbReference type="STRING" id="1423746.FD27_GL001380"/>
<dbReference type="InterPro" id="IPR036291">
    <property type="entry name" value="NAD(P)-bd_dom_sf"/>
</dbReference>
<dbReference type="PRINTS" id="PR00080">
    <property type="entry name" value="SDRFAMILY"/>
</dbReference>
<comment type="caution">
    <text evidence="10">The sequence shown here is derived from an EMBL/GenBank/DDBJ whole genome shotgun (WGS) entry which is preliminary data.</text>
</comment>
<gene>
    <name evidence="10" type="ORF">FD27_GL001380</name>
</gene>
<dbReference type="GO" id="GO:0045150">
    <property type="term" value="P:acetoin catabolic process"/>
    <property type="evidence" value="ECO:0007669"/>
    <property type="project" value="InterPro"/>
</dbReference>
<dbReference type="Gene3D" id="3.40.50.720">
    <property type="entry name" value="NAD(P)-binding Rossmann-like Domain"/>
    <property type="match status" value="1"/>
</dbReference>
<feature type="binding site" evidence="8">
    <location>
        <begin position="196"/>
        <end position="201"/>
    </location>
    <ligand>
        <name>NAD(+)</name>
        <dbReference type="ChEBI" id="CHEBI:57540"/>
    </ligand>
</feature>
<dbReference type="PATRIC" id="fig|1423746.3.peg.1410"/>
<dbReference type="PROSITE" id="PS00061">
    <property type="entry name" value="ADH_SHORT"/>
    <property type="match status" value="1"/>
</dbReference>
<dbReference type="NCBIfam" id="NF005559">
    <property type="entry name" value="PRK07231.1"/>
    <property type="match status" value="1"/>
</dbReference>
<comment type="function">
    <text evidence="1">Catalyzes the irreversible reduction of 2,3-butanediol to (S)-acetoin in the presence of NADH.</text>
</comment>
<dbReference type="PANTHER" id="PTHR42879:SF2">
    <property type="entry name" value="3-OXOACYL-[ACYL-CARRIER-PROTEIN] REDUCTASE FABG"/>
    <property type="match status" value="1"/>
</dbReference>
<feature type="binding site" evidence="8">
    <location>
        <begin position="23"/>
        <end position="25"/>
    </location>
    <ligand>
        <name>NAD(+)</name>
        <dbReference type="ChEBI" id="CHEBI:57540"/>
    </ligand>
</feature>
<dbReference type="Pfam" id="PF00106">
    <property type="entry name" value="adh_short"/>
    <property type="match status" value="1"/>
</dbReference>
<dbReference type="EC" id="1.1.1.304" evidence="3"/>
<evidence type="ECO:0000256" key="7">
    <source>
        <dbReference type="PIRSR" id="PIRSR614007-1"/>
    </source>
</evidence>
<organism evidence="10 11">
    <name type="scientific">Limosilactobacillus frumenti DSM 13145</name>
    <dbReference type="NCBI Taxonomy" id="1423746"/>
    <lineage>
        <taxon>Bacteria</taxon>
        <taxon>Bacillati</taxon>
        <taxon>Bacillota</taxon>
        <taxon>Bacilli</taxon>
        <taxon>Lactobacillales</taxon>
        <taxon>Lactobacillaceae</taxon>
        <taxon>Limosilactobacillus</taxon>
    </lineage>
</organism>
<evidence type="ECO:0000256" key="5">
    <source>
        <dbReference type="ARBA" id="ARBA00023027"/>
    </source>
</evidence>
<dbReference type="InterPro" id="IPR002347">
    <property type="entry name" value="SDR_fam"/>
</dbReference>
<feature type="binding site" evidence="8">
    <location>
        <position position="170"/>
    </location>
    <ligand>
        <name>NAD(+)</name>
        <dbReference type="ChEBI" id="CHEBI:57540"/>
    </ligand>
</feature>
<protein>
    <recommendedName>
        <fullName evidence="3">diacetyl reductase [(S)-acetoin forming]</fullName>
        <ecNumber evidence="3">1.1.1.304</ecNumber>
    </recommendedName>
</protein>
<evidence type="ECO:0000256" key="2">
    <source>
        <dbReference type="ARBA" id="ARBA00006484"/>
    </source>
</evidence>